<dbReference type="InterPro" id="IPR043136">
    <property type="entry name" value="B30.2/SPRY_sf"/>
</dbReference>
<dbReference type="PRINTS" id="PR01407">
    <property type="entry name" value="BUTYPHLNCDUF"/>
</dbReference>
<dbReference type="FunFam" id="2.60.120.920:FF:000004">
    <property type="entry name" value="Butyrophilin subfamily 1 member A1"/>
    <property type="match status" value="1"/>
</dbReference>
<dbReference type="SMART" id="SM00336">
    <property type="entry name" value="BBOX"/>
    <property type="match status" value="1"/>
</dbReference>
<dbReference type="GO" id="GO:0005737">
    <property type="term" value="C:cytoplasm"/>
    <property type="evidence" value="ECO:0007669"/>
    <property type="project" value="UniProtKB-ARBA"/>
</dbReference>
<dbReference type="SMART" id="SM00449">
    <property type="entry name" value="SPRY"/>
    <property type="match status" value="1"/>
</dbReference>
<evidence type="ECO:0000256" key="6">
    <source>
        <dbReference type="PROSITE-ProRule" id="PRU00024"/>
    </source>
</evidence>
<reference evidence="11" key="2">
    <citation type="submission" date="2025-09" db="UniProtKB">
        <authorList>
            <consortium name="Ensembl"/>
        </authorList>
    </citation>
    <scope>IDENTIFICATION</scope>
</reference>
<keyword evidence="4" id="KW-0862">Zinc</keyword>
<dbReference type="Pfam" id="PF00643">
    <property type="entry name" value="zf-B_box"/>
    <property type="match status" value="1"/>
</dbReference>
<dbReference type="InterPro" id="IPR017907">
    <property type="entry name" value="Znf_RING_CS"/>
</dbReference>
<dbReference type="PROSITE" id="PS00518">
    <property type="entry name" value="ZF_RING_1"/>
    <property type="match status" value="1"/>
</dbReference>
<keyword evidence="2" id="KW-0479">Metal-binding</keyword>
<sequence length="542" mass="61774">MSAVLFTEEQLLCSICLEVFMEPVSTPCGHNFCKRCISTHWQQEAPCCCPLCKQEFSSRPLLQVNTLVSELVGQFRNRSEEAAVVSDTPAAEGDVLCDMCTESKQKALKSCLVCLMSYCQRHLLAHESLPRLKTHPLMETLGQLEERLCSSHHRALELYCRSDQTCLCLLCTVLEHKNHQVVSLREEYEQQQGALESSQAETKSLMEERQEKIREVQSWLQLSDRHALTETERGERLHKVLMDTVQSSQSSLTQEIQEQQRSAHRQAEDWTTQLQQELNELQRKSTELEQLQRSNDHLTFLQNLPRVKTTTGLKDWSQISLQKPAFEASVDRAMVQLSSTLSEEMKKQKNKRQLEKVKKWAVDVTLDPDTACPCLILSEDLKEVYDGAVERDLPDNPERFRDILAVLGKQNFFSGRFYFEFLVKGLEWDLGVAKESINRKGTIKLSPQNGFWAISLRDGERYAACENTSVNLILNSAPDVVGVFVDYEQGLVSFYDADSGALIYSFTNCTFTEKLYPFLAPSDHDEGKNSAPLIILPIDQTQ</sequence>
<dbReference type="Ensembl" id="ENSNMLT00000033098.1">
    <property type="protein sequence ID" value="ENSNMLP00000029670.1"/>
    <property type="gene ID" value="ENSNMLG00000018783.1"/>
</dbReference>
<evidence type="ECO:0000256" key="3">
    <source>
        <dbReference type="ARBA" id="ARBA00022771"/>
    </source>
</evidence>
<organism evidence="11 12">
    <name type="scientific">Neogobius melanostomus</name>
    <name type="common">round goby</name>
    <dbReference type="NCBI Taxonomy" id="47308"/>
    <lineage>
        <taxon>Eukaryota</taxon>
        <taxon>Metazoa</taxon>
        <taxon>Chordata</taxon>
        <taxon>Craniata</taxon>
        <taxon>Vertebrata</taxon>
        <taxon>Euteleostomi</taxon>
        <taxon>Actinopterygii</taxon>
        <taxon>Neopterygii</taxon>
        <taxon>Teleostei</taxon>
        <taxon>Neoteleostei</taxon>
        <taxon>Acanthomorphata</taxon>
        <taxon>Gobiaria</taxon>
        <taxon>Gobiiformes</taxon>
        <taxon>Gobioidei</taxon>
        <taxon>Gobiidae</taxon>
        <taxon>Benthophilinae</taxon>
        <taxon>Neogobiini</taxon>
        <taxon>Neogobius</taxon>
    </lineage>
</organism>
<evidence type="ECO:0000256" key="5">
    <source>
        <dbReference type="ARBA" id="ARBA00022859"/>
    </source>
</evidence>
<dbReference type="InterPro" id="IPR000315">
    <property type="entry name" value="Znf_B-box"/>
</dbReference>
<dbReference type="AlphaFoldDB" id="A0A8C6U5R7"/>
<dbReference type="InterPro" id="IPR001841">
    <property type="entry name" value="Znf_RING"/>
</dbReference>
<dbReference type="Gene3D" id="2.60.120.920">
    <property type="match status" value="1"/>
</dbReference>
<proteinExistence type="predicted"/>
<dbReference type="Pfam" id="PF13445">
    <property type="entry name" value="zf-RING_UBOX"/>
    <property type="match status" value="1"/>
</dbReference>
<name>A0A8C6U5R7_9GOBI</name>
<evidence type="ECO:0000313" key="11">
    <source>
        <dbReference type="Ensembl" id="ENSNMLP00000029670.1"/>
    </source>
</evidence>
<dbReference type="InterPro" id="IPR001870">
    <property type="entry name" value="B30.2/SPRY"/>
</dbReference>
<dbReference type="InterPro" id="IPR027370">
    <property type="entry name" value="Znf-RING_euk"/>
</dbReference>
<dbReference type="SMART" id="SM00589">
    <property type="entry name" value="PRY"/>
    <property type="match status" value="1"/>
</dbReference>
<evidence type="ECO:0000313" key="12">
    <source>
        <dbReference type="Proteomes" id="UP000694523"/>
    </source>
</evidence>
<reference evidence="11" key="1">
    <citation type="submission" date="2025-08" db="UniProtKB">
        <authorList>
            <consortium name="Ensembl"/>
        </authorList>
    </citation>
    <scope>IDENTIFICATION</scope>
</reference>
<dbReference type="InterPro" id="IPR013083">
    <property type="entry name" value="Znf_RING/FYVE/PHD"/>
</dbReference>
<feature type="domain" description="B30.2/SPRY" evidence="10">
    <location>
        <begin position="344"/>
        <end position="538"/>
    </location>
</feature>
<evidence type="ECO:0000256" key="4">
    <source>
        <dbReference type="ARBA" id="ARBA00022833"/>
    </source>
</evidence>
<protein>
    <recommendedName>
        <fullName evidence="13">Bloodthirsty</fullName>
    </recommendedName>
</protein>
<dbReference type="SUPFAM" id="SSF57850">
    <property type="entry name" value="RING/U-box"/>
    <property type="match status" value="1"/>
</dbReference>
<dbReference type="Gene3D" id="3.30.160.60">
    <property type="entry name" value="Classic Zinc Finger"/>
    <property type="match status" value="1"/>
</dbReference>
<dbReference type="InterPro" id="IPR003877">
    <property type="entry name" value="SPRY_dom"/>
</dbReference>
<keyword evidence="5" id="KW-0391">Immunity</keyword>
<dbReference type="PANTHER" id="PTHR25465:SF32">
    <property type="entry name" value="BLOODTHIRSTY-RELATED GENE FAMILY, MEMBER 16 ISOFORM X1-RELATED"/>
    <property type="match status" value="1"/>
</dbReference>
<dbReference type="Gene3D" id="4.10.830.40">
    <property type="match status" value="1"/>
</dbReference>
<evidence type="ECO:0000259" key="8">
    <source>
        <dbReference type="PROSITE" id="PS50089"/>
    </source>
</evidence>
<dbReference type="Pfam" id="PF00622">
    <property type="entry name" value="SPRY"/>
    <property type="match status" value="1"/>
</dbReference>
<dbReference type="Gene3D" id="3.30.40.10">
    <property type="entry name" value="Zinc/RING finger domain, C3HC4 (zinc finger)"/>
    <property type="match status" value="1"/>
</dbReference>
<evidence type="ECO:0000256" key="7">
    <source>
        <dbReference type="SAM" id="Coils"/>
    </source>
</evidence>
<dbReference type="PANTHER" id="PTHR25465">
    <property type="entry name" value="B-BOX DOMAIN CONTAINING"/>
    <property type="match status" value="1"/>
</dbReference>
<dbReference type="CDD" id="cd19769">
    <property type="entry name" value="Bbox2_TRIM16-like"/>
    <property type="match status" value="1"/>
</dbReference>
<dbReference type="SUPFAM" id="SSF57845">
    <property type="entry name" value="B-box zinc-binding domain"/>
    <property type="match status" value="1"/>
</dbReference>
<dbReference type="SMART" id="SM00184">
    <property type="entry name" value="RING"/>
    <property type="match status" value="1"/>
</dbReference>
<evidence type="ECO:0000259" key="10">
    <source>
        <dbReference type="PROSITE" id="PS50188"/>
    </source>
</evidence>
<keyword evidence="7" id="KW-0175">Coiled coil</keyword>
<dbReference type="PROSITE" id="PS50188">
    <property type="entry name" value="B302_SPRY"/>
    <property type="match status" value="1"/>
</dbReference>
<dbReference type="Proteomes" id="UP000694523">
    <property type="component" value="Unplaced"/>
</dbReference>
<evidence type="ECO:0000259" key="9">
    <source>
        <dbReference type="PROSITE" id="PS50119"/>
    </source>
</evidence>
<evidence type="ECO:0000256" key="1">
    <source>
        <dbReference type="ARBA" id="ARBA00022588"/>
    </source>
</evidence>
<dbReference type="InterPro" id="IPR051051">
    <property type="entry name" value="E3_ubiq-ligase_TRIM/RNF"/>
</dbReference>
<evidence type="ECO:0000256" key="2">
    <source>
        <dbReference type="ARBA" id="ARBA00022723"/>
    </source>
</evidence>
<keyword evidence="3 6" id="KW-0863">Zinc-finger</keyword>
<dbReference type="PROSITE" id="PS50089">
    <property type="entry name" value="ZF_RING_2"/>
    <property type="match status" value="1"/>
</dbReference>
<dbReference type="PROSITE" id="PS50119">
    <property type="entry name" value="ZF_BBOX"/>
    <property type="match status" value="1"/>
</dbReference>
<dbReference type="InterPro" id="IPR003879">
    <property type="entry name" value="Butyrophylin_SPRY"/>
</dbReference>
<feature type="domain" description="B box-type" evidence="9">
    <location>
        <begin position="144"/>
        <end position="184"/>
    </location>
</feature>
<dbReference type="Pfam" id="PF13765">
    <property type="entry name" value="PRY"/>
    <property type="match status" value="1"/>
</dbReference>
<dbReference type="GO" id="GO:0045087">
    <property type="term" value="P:innate immune response"/>
    <property type="evidence" value="ECO:0007669"/>
    <property type="project" value="UniProtKB-KW"/>
</dbReference>
<dbReference type="InterPro" id="IPR006574">
    <property type="entry name" value="PRY"/>
</dbReference>
<dbReference type="Pfam" id="PF25600">
    <property type="entry name" value="TRIM_CC"/>
    <property type="match status" value="1"/>
</dbReference>
<evidence type="ECO:0008006" key="13">
    <source>
        <dbReference type="Google" id="ProtNLM"/>
    </source>
</evidence>
<keyword evidence="1" id="KW-0399">Innate immunity</keyword>
<accession>A0A8C6U5R7</accession>
<feature type="coiled-coil region" evidence="7">
    <location>
        <begin position="174"/>
        <end position="215"/>
    </location>
</feature>
<dbReference type="GO" id="GO:0008270">
    <property type="term" value="F:zinc ion binding"/>
    <property type="evidence" value="ECO:0007669"/>
    <property type="project" value="UniProtKB-KW"/>
</dbReference>
<dbReference type="InterPro" id="IPR058030">
    <property type="entry name" value="TRIM8/14/16/25/29/45/65_CC"/>
</dbReference>
<dbReference type="CDD" id="cd13733">
    <property type="entry name" value="SPRY_PRY_C-I_1"/>
    <property type="match status" value="1"/>
</dbReference>
<feature type="domain" description="RING-type" evidence="8">
    <location>
        <begin position="13"/>
        <end position="53"/>
    </location>
</feature>
<dbReference type="SUPFAM" id="SSF49899">
    <property type="entry name" value="Concanavalin A-like lectins/glucanases"/>
    <property type="match status" value="1"/>
</dbReference>
<keyword evidence="12" id="KW-1185">Reference proteome</keyword>
<dbReference type="InterPro" id="IPR013320">
    <property type="entry name" value="ConA-like_dom_sf"/>
</dbReference>
<feature type="coiled-coil region" evidence="7">
    <location>
        <begin position="264"/>
        <end position="294"/>
    </location>
</feature>